<organism evidence="2 3">
    <name type="scientific">Bradyrhizobium australiense</name>
    <dbReference type="NCBI Taxonomy" id="2721161"/>
    <lineage>
        <taxon>Bacteria</taxon>
        <taxon>Pseudomonadati</taxon>
        <taxon>Pseudomonadota</taxon>
        <taxon>Alphaproteobacteria</taxon>
        <taxon>Hyphomicrobiales</taxon>
        <taxon>Nitrobacteraceae</taxon>
        <taxon>Bradyrhizobium</taxon>
    </lineage>
</organism>
<reference evidence="2 3" key="1">
    <citation type="submission" date="2020-03" db="EMBL/GenBank/DDBJ databases">
        <title>Bradyrhizobium diversity isolated from nodules of Indigofera sp.</title>
        <authorList>
            <person name="Klepa M."/>
            <person name="Helene L."/>
            <person name="Hungria M."/>
        </authorList>
    </citation>
    <scope>NUCLEOTIDE SEQUENCE [LARGE SCALE GENOMIC DNA]</scope>
    <source>
        <strain evidence="2 3">WSM 1791</strain>
    </source>
</reference>
<comment type="caution">
    <text evidence="2">The sequence shown here is derived from an EMBL/GenBank/DDBJ whole genome shotgun (WGS) entry which is preliminary data.</text>
</comment>
<keyword evidence="1" id="KW-0560">Oxidoreductase</keyword>
<evidence type="ECO:0000313" key="3">
    <source>
        <dbReference type="Proteomes" id="UP000544122"/>
    </source>
</evidence>
<evidence type="ECO:0000256" key="1">
    <source>
        <dbReference type="ARBA" id="ARBA00023002"/>
    </source>
</evidence>
<keyword evidence="3" id="KW-1185">Reference proteome</keyword>
<gene>
    <name evidence="2" type="ORF">HCN58_28535</name>
</gene>
<dbReference type="InterPro" id="IPR029041">
    <property type="entry name" value="FAD-linked_oxidoreductase-like"/>
</dbReference>
<protein>
    <submittedName>
        <fullName evidence="2">Uncharacterized protein</fullName>
    </submittedName>
</protein>
<dbReference type="EMBL" id="JAAVLX010000010">
    <property type="protein sequence ID" value="NOJ43464.1"/>
    <property type="molecule type" value="Genomic_DNA"/>
</dbReference>
<dbReference type="SUPFAM" id="SSF51730">
    <property type="entry name" value="FAD-linked oxidoreductase"/>
    <property type="match status" value="1"/>
</dbReference>
<dbReference type="RefSeq" id="WP_171582660.1">
    <property type="nucleotide sequence ID" value="NZ_JAAVLX010000010.1"/>
</dbReference>
<dbReference type="AlphaFoldDB" id="A0A7Y4GWX7"/>
<evidence type="ECO:0000313" key="2">
    <source>
        <dbReference type="EMBL" id="NOJ43464.1"/>
    </source>
</evidence>
<sequence>MVSREALNNFLTRARGEADFSRIVLIAGDVAAARGPFKSTRNVAASGLLDAHSIASVSVAGHPEGIPISNYRMH</sequence>
<dbReference type="Proteomes" id="UP000544122">
    <property type="component" value="Unassembled WGS sequence"/>
</dbReference>
<proteinExistence type="predicted"/>
<dbReference type="GO" id="GO:0016491">
    <property type="term" value="F:oxidoreductase activity"/>
    <property type="evidence" value="ECO:0007669"/>
    <property type="project" value="UniProtKB-KW"/>
</dbReference>
<accession>A0A7Y4GWX7</accession>
<name>A0A7Y4GWX7_9BRAD</name>